<keyword evidence="7 12" id="KW-1015">Disulfide bond</keyword>
<accession>R4XGV0</accession>
<feature type="non-terminal residue" evidence="15">
    <location>
        <position position="606"/>
    </location>
</feature>
<comment type="similarity">
    <text evidence="3 13">Belongs to the glycosyl hydrolase 47 family.</text>
</comment>
<evidence type="ECO:0000313" key="15">
    <source>
        <dbReference type="EMBL" id="CCG85113.1"/>
    </source>
</evidence>
<dbReference type="InterPro" id="IPR050749">
    <property type="entry name" value="Glycosyl_Hydrolase_47"/>
</dbReference>
<dbReference type="EMBL" id="CAHR02000472">
    <property type="protein sequence ID" value="CCG85113.1"/>
    <property type="molecule type" value="Genomic_DNA"/>
</dbReference>
<keyword evidence="4 11" id="KW-0479">Metal-binding</keyword>
<sequence length="606" mass="69068">MSFSMNGIPTTYRNRRDSDSKTWYAKKDKPFYGGVPRARGPFYRKRRYPILGLALLILLFFYFRSASDPRSILTRENGEKGQEDNGLQSLSNTAKQGRIRGVFLESWGAYTRSAWGKDEFKPVSKTGKNMITGGMGWIIIDALDTMHLMDLQQPLAEARRWVLTEHTFDVDAEVSVFETTIRMLGGLLSIFHLTQDQAYLEKAKDLGDRLLGAYDTPSGIPLASVNLRTRKGARNHEEMGASSTAEVASLQLEMKFLSHALKDAKYASASEKVMARLRQNSPEGGLVPIFVNPESGNYQGSEIRLGSRGDSYYEYLAKQWLMMEDPIYKEEYEKSVAGIKKYLVGKSYPKGLTYVGEKHAGVASPTDPKMDHLVCFLPGTLALGATRGLPYREAQKQVWWSDLQDEDMQLAKELTLSCYEMYNSTTTGLAPEIVFFNDNPDNPSTTSRSPDIHIHDRDRHNLMRPETVESLFVMWRLTRDETHREWAWLIFVAFEKYLHVGKDQGYTSIEDVMSDRPQARDNMESFWLAETLKYLFLTFADERDEKALGLDEIVFNTEAHIFPILSQEDRVHRETLQPWQRMQGKVESKIANDAKVLAESPAEKDA</sequence>
<evidence type="ECO:0000256" key="4">
    <source>
        <dbReference type="ARBA" id="ARBA00022723"/>
    </source>
</evidence>
<evidence type="ECO:0000256" key="13">
    <source>
        <dbReference type="RuleBase" id="RU361193"/>
    </source>
</evidence>
<evidence type="ECO:0000256" key="1">
    <source>
        <dbReference type="ARBA" id="ARBA00001913"/>
    </source>
</evidence>
<keyword evidence="14" id="KW-1133">Transmembrane helix</keyword>
<comment type="catalytic activity">
    <reaction evidence="8">
        <text>N(4)-(alpha-D-Man-(1-&gt;2)-alpha-D-Man-(1-&gt;2)-alpha-D-Man-(1-&gt;3)-[alpha-D-Man-(1-&gt;3)-[alpha-D-Man-(1-&gt;2)-alpha-D-Man-(1-&gt;6)]-alpha-D-Man-(1-&gt;6)]-beta-D-Man-(1-&gt;4)-beta-D-GlcNAc-(1-&gt;4)-beta-D-GlcNAc)-L-asparaginyl-[protein] (N-glucan mannose isomer 8A1,2,3B1,3) + 3 H2O = N(4)-(alpha-D-Man-(1-&gt;3)-[alpha-D-Man-(1-&gt;3)-[alpha-D-Man-(1-&gt;6)]-alpha-D-Man-(1-&gt;6)]-beta-D-Man-(1-&gt;4)-beta-D-GlcNAc-(1-&gt;4)-beta-D-GlcNAc)-L-asparaginyl-[protein] (N-glucan mannose isomer 5A1,2) + 3 beta-D-mannose</text>
        <dbReference type="Rhea" id="RHEA:56028"/>
        <dbReference type="Rhea" id="RHEA-COMP:14358"/>
        <dbReference type="Rhea" id="RHEA-COMP:14367"/>
        <dbReference type="ChEBI" id="CHEBI:15377"/>
        <dbReference type="ChEBI" id="CHEBI:28563"/>
        <dbReference type="ChEBI" id="CHEBI:59087"/>
        <dbReference type="ChEBI" id="CHEBI:60628"/>
        <dbReference type="EC" id="3.2.1.113"/>
    </reaction>
</comment>
<dbReference type="GO" id="GO:0016020">
    <property type="term" value="C:membrane"/>
    <property type="evidence" value="ECO:0007669"/>
    <property type="project" value="InterPro"/>
</dbReference>
<organism evidence="15 16">
    <name type="scientific">Taphrina deformans (strain PYCC 5710 / ATCC 11124 / CBS 356.35 / IMI 108563 / JCM 9778 / NBRC 8474)</name>
    <name type="common">Peach leaf curl fungus</name>
    <name type="synonym">Lalaria deformans</name>
    <dbReference type="NCBI Taxonomy" id="1097556"/>
    <lineage>
        <taxon>Eukaryota</taxon>
        <taxon>Fungi</taxon>
        <taxon>Dikarya</taxon>
        <taxon>Ascomycota</taxon>
        <taxon>Taphrinomycotina</taxon>
        <taxon>Taphrinomycetes</taxon>
        <taxon>Taphrinales</taxon>
        <taxon>Taphrinaceae</taxon>
        <taxon>Taphrina</taxon>
    </lineage>
</organism>
<evidence type="ECO:0000256" key="11">
    <source>
        <dbReference type="PIRSR" id="PIRSR601382-2"/>
    </source>
</evidence>
<keyword evidence="16" id="KW-1185">Reference proteome</keyword>
<feature type="active site" description="Proton donor" evidence="10">
    <location>
        <position position="432"/>
    </location>
</feature>
<dbReference type="eggNOG" id="KOG2431">
    <property type="taxonomic scope" value="Eukaryota"/>
</dbReference>
<keyword evidence="6 11" id="KW-0106">Calcium</keyword>
<comment type="cofactor">
    <cofactor evidence="1 11">
        <name>Ca(2+)</name>
        <dbReference type="ChEBI" id="CHEBI:29108"/>
    </cofactor>
</comment>
<proteinExistence type="inferred from homology"/>
<evidence type="ECO:0000256" key="6">
    <source>
        <dbReference type="ARBA" id="ARBA00022837"/>
    </source>
</evidence>
<feature type="transmembrane region" description="Helical" evidence="14">
    <location>
        <begin position="47"/>
        <end position="63"/>
    </location>
</feature>
<dbReference type="STRING" id="1097556.R4XGV0"/>
<evidence type="ECO:0000256" key="5">
    <source>
        <dbReference type="ARBA" id="ARBA00022801"/>
    </source>
</evidence>
<keyword evidence="14" id="KW-0812">Transmembrane</keyword>
<dbReference type="InterPro" id="IPR001382">
    <property type="entry name" value="Glyco_hydro_47"/>
</dbReference>
<dbReference type="OrthoDB" id="8118055at2759"/>
<feature type="active site" evidence="10">
    <location>
        <position position="310"/>
    </location>
</feature>
<dbReference type="EC" id="3.2.1.-" evidence="13"/>
<dbReference type="PRINTS" id="PR00747">
    <property type="entry name" value="GLYHDRLASE47"/>
</dbReference>
<dbReference type="Gene3D" id="1.50.10.10">
    <property type="match status" value="1"/>
</dbReference>
<dbReference type="VEuPathDB" id="FungiDB:TAPDE_005711"/>
<name>R4XGV0_TAPDE</name>
<dbReference type="InterPro" id="IPR036026">
    <property type="entry name" value="Seven-hairpin_glycosidases"/>
</dbReference>
<dbReference type="GO" id="GO:0005975">
    <property type="term" value="P:carbohydrate metabolic process"/>
    <property type="evidence" value="ECO:0007669"/>
    <property type="project" value="InterPro"/>
</dbReference>
<evidence type="ECO:0000256" key="2">
    <source>
        <dbReference type="ARBA" id="ARBA00004922"/>
    </source>
</evidence>
<evidence type="ECO:0000256" key="12">
    <source>
        <dbReference type="PIRSR" id="PIRSR601382-3"/>
    </source>
</evidence>
<gene>
    <name evidence="15" type="ORF">TAPDE_005711</name>
</gene>
<feature type="active site" description="Proton donor" evidence="10">
    <location>
        <position position="178"/>
    </location>
</feature>
<evidence type="ECO:0000256" key="7">
    <source>
        <dbReference type="ARBA" id="ARBA00023157"/>
    </source>
</evidence>
<dbReference type="InterPro" id="IPR012341">
    <property type="entry name" value="6hp_glycosidase-like_sf"/>
</dbReference>
<dbReference type="Pfam" id="PF01532">
    <property type="entry name" value="Glyco_hydro_47"/>
    <property type="match status" value="1"/>
</dbReference>
<comment type="caution">
    <text evidence="15">The sequence shown here is derived from an EMBL/GenBank/DDBJ whole genome shotgun (WGS) entry which is preliminary data.</text>
</comment>
<dbReference type="PANTHER" id="PTHR11742:SF55">
    <property type="entry name" value="ENDOPLASMIC RETICULUM MANNOSYL-OLIGOSACCHARIDE 1,2-ALPHA-MANNOSIDASE"/>
    <property type="match status" value="1"/>
</dbReference>
<evidence type="ECO:0000313" key="16">
    <source>
        <dbReference type="Proteomes" id="UP000013776"/>
    </source>
</evidence>
<keyword evidence="13" id="KW-0326">Glycosidase</keyword>
<evidence type="ECO:0000256" key="8">
    <source>
        <dbReference type="ARBA" id="ARBA00047669"/>
    </source>
</evidence>
<evidence type="ECO:0000256" key="10">
    <source>
        <dbReference type="PIRSR" id="PIRSR601382-1"/>
    </source>
</evidence>
<keyword evidence="5 13" id="KW-0378">Hydrolase</keyword>
<feature type="disulfide bond" evidence="12">
    <location>
        <begin position="375"/>
        <end position="418"/>
    </location>
</feature>
<dbReference type="GO" id="GO:0036503">
    <property type="term" value="P:ERAD pathway"/>
    <property type="evidence" value="ECO:0007669"/>
    <property type="project" value="UniProtKB-ARBA"/>
</dbReference>
<dbReference type="GO" id="GO:0005783">
    <property type="term" value="C:endoplasmic reticulum"/>
    <property type="evidence" value="ECO:0007669"/>
    <property type="project" value="TreeGrafter"/>
</dbReference>
<comment type="catalytic activity">
    <reaction evidence="9">
        <text>N(4)-(alpha-D-Man-(1-&gt;2)-alpha-D-Man-(1-&gt;2)-alpha-D-Man-(1-&gt;3)-[alpha-D-Man-(1-&gt;2)-alpha-D-Man-(1-&gt;3)-[alpha-D-Man-(1-&gt;2)-alpha-D-Man-(1-&gt;6)]-alpha-D-Man-(1-&gt;6)]-beta-D-Man-(1-&gt;4)-beta-D-GlcNAc-(1-&gt;4)-beta-D-GlcNAc)-L-asparaginyl-[protein] (N-glucan mannose isomer 9A1,2,3B1,2,3) + 4 H2O = N(4)-(alpha-D-Man-(1-&gt;3)-[alpha-D-Man-(1-&gt;3)-[alpha-D-Man-(1-&gt;6)]-alpha-D-Man-(1-&gt;6)]-beta-D-Man-(1-&gt;4)-beta-D-GlcNAc-(1-&gt;4)-beta-D-GlcNAc)-L-asparaginyl-[protein] (N-glucan mannose isomer 5A1,2) + 4 beta-D-mannose</text>
        <dbReference type="Rhea" id="RHEA:56008"/>
        <dbReference type="Rhea" id="RHEA-COMP:14356"/>
        <dbReference type="Rhea" id="RHEA-COMP:14367"/>
        <dbReference type="ChEBI" id="CHEBI:15377"/>
        <dbReference type="ChEBI" id="CHEBI:28563"/>
        <dbReference type="ChEBI" id="CHEBI:59087"/>
        <dbReference type="ChEBI" id="CHEBI:139493"/>
        <dbReference type="EC" id="3.2.1.113"/>
    </reaction>
</comment>
<feature type="active site" evidence="10">
    <location>
        <position position="466"/>
    </location>
</feature>
<evidence type="ECO:0000256" key="3">
    <source>
        <dbReference type="ARBA" id="ARBA00007658"/>
    </source>
</evidence>
<protein>
    <recommendedName>
        <fullName evidence="13">alpha-1,2-Mannosidase</fullName>
        <ecNumber evidence="13">3.2.1.-</ecNumber>
    </recommendedName>
</protein>
<dbReference type="Proteomes" id="UP000013776">
    <property type="component" value="Unassembled WGS sequence"/>
</dbReference>
<dbReference type="AlphaFoldDB" id="R4XGV0"/>
<comment type="pathway">
    <text evidence="2">Protein modification; protein glycosylation.</text>
</comment>
<keyword evidence="14" id="KW-0472">Membrane</keyword>
<dbReference type="SUPFAM" id="SSF48225">
    <property type="entry name" value="Seven-hairpin glycosidases"/>
    <property type="match status" value="1"/>
</dbReference>
<reference evidence="15 16" key="1">
    <citation type="journal article" date="2013" name="MBio">
        <title>Genome sequencing of the plant pathogen Taphrina deformans, the causal agent of peach leaf curl.</title>
        <authorList>
            <person name="Cisse O.H."/>
            <person name="Almeida J.M.G.C.F."/>
            <person name="Fonseca A."/>
            <person name="Kumar A.A."/>
            <person name="Salojaervi J."/>
            <person name="Overmyer K."/>
            <person name="Hauser P.M."/>
            <person name="Pagni M."/>
        </authorList>
    </citation>
    <scope>NUCLEOTIDE SEQUENCE [LARGE SCALE GENOMIC DNA]</scope>
    <source>
        <strain evidence="16">PYCC 5710 / ATCC 11124 / CBS 356.35 / IMI 108563 / JCM 9778 / NBRC 8474</strain>
    </source>
</reference>
<evidence type="ECO:0000256" key="14">
    <source>
        <dbReference type="SAM" id="Phobius"/>
    </source>
</evidence>
<feature type="binding site" evidence="11">
    <location>
        <position position="557"/>
    </location>
    <ligand>
        <name>Ca(2+)</name>
        <dbReference type="ChEBI" id="CHEBI:29108"/>
    </ligand>
</feature>
<evidence type="ECO:0000256" key="9">
    <source>
        <dbReference type="ARBA" id="ARBA00048605"/>
    </source>
</evidence>
<dbReference type="PANTHER" id="PTHR11742">
    <property type="entry name" value="MANNOSYL-OLIGOSACCHARIDE ALPHA-1,2-MANNOSIDASE-RELATED"/>
    <property type="match status" value="1"/>
</dbReference>
<dbReference type="GO" id="GO:0004571">
    <property type="term" value="F:mannosyl-oligosaccharide 1,2-alpha-mannosidase activity"/>
    <property type="evidence" value="ECO:0007669"/>
    <property type="project" value="UniProtKB-EC"/>
</dbReference>
<dbReference type="GO" id="GO:0005509">
    <property type="term" value="F:calcium ion binding"/>
    <property type="evidence" value="ECO:0007669"/>
    <property type="project" value="InterPro"/>
</dbReference>